<comment type="caution">
    <text evidence="1">The sequence shown here is derived from an EMBL/GenBank/DDBJ whole genome shotgun (WGS) entry which is preliminary data.</text>
</comment>
<reference evidence="1 2" key="1">
    <citation type="submission" date="2022-05" db="EMBL/GenBank/DDBJ databases">
        <title>A multi-omics perspective on studying reproductive biology in Daphnia sinensis.</title>
        <authorList>
            <person name="Jia J."/>
        </authorList>
    </citation>
    <scope>NUCLEOTIDE SEQUENCE [LARGE SCALE GENOMIC DNA]</scope>
    <source>
        <strain evidence="1 2">WSL</strain>
    </source>
</reference>
<gene>
    <name evidence="1" type="ORF">GHT06_020353</name>
</gene>
<evidence type="ECO:0000313" key="1">
    <source>
        <dbReference type="EMBL" id="KAI9555053.1"/>
    </source>
</evidence>
<dbReference type="Proteomes" id="UP000820818">
    <property type="component" value="Linkage Group LG8"/>
</dbReference>
<dbReference type="PANTHER" id="PTHR46113">
    <property type="entry name" value="SNAC DOMAIN-CONTAINING PROTEIN"/>
    <property type="match status" value="1"/>
</dbReference>
<sequence length="230" mass="26666">MSQNERTEVKRMSTFVAICHSEAFLKSRLSTIAPALDIHYLLLMKLYEKDDKSIAQAALKSILNHLWYLCEETVIFAVFDKKLSPFTRKSMVDKLLTFPRPESIPVGKPKFPADLINKSNVSDSLLSCIGPRSWLLFFLLKKDEELTDWMKAPVECWQHMVGYQKIESFIKTLEVVNDCAERGVKLMTDFKDVSNNEEQQQYIMQVVEAHRRNFPSFNKNNLSHINQISD</sequence>
<accession>A0AAD5L3H6</accession>
<dbReference type="PANTHER" id="PTHR46113:SF1">
    <property type="entry name" value="PEPTIDASE M17 LEUCYL AMINOPEPTIDASE N-TERMINAL DOMAIN-CONTAINING PROTEIN"/>
    <property type="match status" value="1"/>
</dbReference>
<keyword evidence="2" id="KW-1185">Reference proteome</keyword>
<name>A0AAD5L3H6_9CRUS</name>
<organism evidence="1 2">
    <name type="scientific">Daphnia sinensis</name>
    <dbReference type="NCBI Taxonomy" id="1820382"/>
    <lineage>
        <taxon>Eukaryota</taxon>
        <taxon>Metazoa</taxon>
        <taxon>Ecdysozoa</taxon>
        <taxon>Arthropoda</taxon>
        <taxon>Crustacea</taxon>
        <taxon>Branchiopoda</taxon>
        <taxon>Diplostraca</taxon>
        <taxon>Cladocera</taxon>
        <taxon>Anomopoda</taxon>
        <taxon>Daphniidae</taxon>
        <taxon>Daphnia</taxon>
        <taxon>Daphnia similis group</taxon>
    </lineage>
</organism>
<proteinExistence type="predicted"/>
<protein>
    <submittedName>
        <fullName evidence="1">Uncharacterized protein</fullName>
    </submittedName>
</protein>
<dbReference type="AlphaFoldDB" id="A0AAD5L3H6"/>
<evidence type="ECO:0000313" key="2">
    <source>
        <dbReference type="Proteomes" id="UP000820818"/>
    </source>
</evidence>
<dbReference type="EMBL" id="WJBH02000008">
    <property type="protein sequence ID" value="KAI9555053.1"/>
    <property type="molecule type" value="Genomic_DNA"/>
</dbReference>